<proteinExistence type="predicted"/>
<protein>
    <submittedName>
        <fullName evidence="2">DUF3883 domain-containing protein</fullName>
    </submittedName>
</protein>
<reference evidence="2 3" key="1">
    <citation type="submission" date="2021-03" db="EMBL/GenBank/DDBJ databases">
        <title>The complete genome sequence of Acetobacter suratthaniensis TBRC 1719.</title>
        <authorList>
            <person name="Charoenyingcharoen P."/>
            <person name="Yukphan P."/>
        </authorList>
    </citation>
    <scope>NUCLEOTIDE SEQUENCE [LARGE SCALE GENOMIC DNA]</scope>
    <source>
        <strain evidence="2 3">TBRC 1719</strain>
    </source>
</reference>
<keyword evidence="3" id="KW-1185">Reference proteome</keyword>
<dbReference type="InterPro" id="IPR024975">
    <property type="entry name" value="NOV_C"/>
</dbReference>
<evidence type="ECO:0000313" key="3">
    <source>
        <dbReference type="Proteomes" id="UP000664399"/>
    </source>
</evidence>
<dbReference type="Pfam" id="PF13020">
    <property type="entry name" value="NOV_C"/>
    <property type="match status" value="1"/>
</dbReference>
<dbReference type="Proteomes" id="UP000664399">
    <property type="component" value="Unassembled WGS sequence"/>
</dbReference>
<organism evidence="2 3">
    <name type="scientific">Acetobacter suratthaniensis</name>
    <dbReference type="NCBI Taxonomy" id="1502841"/>
    <lineage>
        <taxon>Bacteria</taxon>
        <taxon>Pseudomonadati</taxon>
        <taxon>Pseudomonadota</taxon>
        <taxon>Alphaproteobacteria</taxon>
        <taxon>Acetobacterales</taxon>
        <taxon>Acetobacteraceae</taxon>
        <taxon>Acetobacter</taxon>
    </lineage>
</organism>
<gene>
    <name evidence="2" type="ORF">J2D75_13465</name>
</gene>
<feature type="domain" description="Protein NO VEIN C-terminal" evidence="1">
    <location>
        <begin position="147"/>
        <end position="227"/>
    </location>
</feature>
<sequence>MDEERLLSMSAFEAAYLIRSFREKKPNLSAVEIVVMVKAIRADFYPHDFEAGIVIEGKIPSISLMTEEIFFTSAINGIIAERRPLWARLAPAGRSHVLQAISVNGMQCLRAAGLLGTGARVTDWWDALAAAYRGERDARLLAQGRVGERLSLTYETERLRQEGIARDPVWVALDDNTVGYDILSYAVHGENEVSRLIEVKTTLSDTPRMILSRNEWKTADQFGAAFQFHLWSLPAGLLKILSVEEIRRHIPVDNGLGTWESVEIKFDSDHLSTSC</sequence>
<accession>A0ABS3LQ34</accession>
<evidence type="ECO:0000259" key="1">
    <source>
        <dbReference type="Pfam" id="PF13020"/>
    </source>
</evidence>
<dbReference type="RefSeq" id="WP_062021131.1">
    <property type="nucleotide sequence ID" value="NZ_JAFVMG010000024.1"/>
</dbReference>
<comment type="caution">
    <text evidence="2">The sequence shown here is derived from an EMBL/GenBank/DDBJ whole genome shotgun (WGS) entry which is preliminary data.</text>
</comment>
<evidence type="ECO:0000313" key="2">
    <source>
        <dbReference type="EMBL" id="MBO1329477.1"/>
    </source>
</evidence>
<dbReference type="EMBL" id="JAFVMG010000024">
    <property type="protein sequence ID" value="MBO1329477.1"/>
    <property type="molecule type" value="Genomic_DNA"/>
</dbReference>
<name>A0ABS3LQ34_9PROT</name>